<keyword evidence="4" id="KW-0336">GPI-anchor</keyword>
<keyword evidence="13" id="KW-0326">Glycosidase</keyword>
<dbReference type="AlphaFoldDB" id="A0AAE0PKJ5"/>
<evidence type="ECO:0000256" key="9">
    <source>
        <dbReference type="ARBA" id="ARBA00023136"/>
    </source>
</evidence>
<dbReference type="PIRSF" id="PIRSF037299">
    <property type="entry name" value="Glycosidase_CRH1_prd"/>
    <property type="match status" value="1"/>
</dbReference>
<sequence length="373" mass="39830">MQIKTITALAFASLVSAQTFTECNPTKKTCPNDKAVGKEIIEIDFTKGKDTFFKNMIGTTINYDDKLGAVYTIKKETDAPTVASSRFIFFGQVDVTVRAAFGKGVITSFVLQSDDLDEIDWEWIGSDHKQVQTNYFSQGCTETYDRGGFSTVSDPQNEWHTYTIKWTPTQLDWIIDGQVVRTLKNDGQKGCSAYPQTPMQIKLGTWVAGRKDAPQGTIEWAGGLTDFNEGPFDGYYKSIRIQDFMGGDGVTGPKDASEYQYTDKSGTWQSIKVISGTSTSGDETTTKAPSKTGTATSTATTLSTVPASSASSAADSSISSLPIDSTLNNNGTTSTGDAAEATESGEIVTGGAGKLAMSIASLGAALFAGVMLL</sequence>
<feature type="region of interest" description="Disordered" evidence="19">
    <location>
        <begin position="312"/>
        <end position="342"/>
    </location>
</feature>
<dbReference type="PANTHER" id="PTHR10963:SF68">
    <property type="entry name" value="GLYCOSIDASE CRH1-RELATED"/>
    <property type="match status" value="1"/>
</dbReference>
<feature type="disulfide bond" evidence="18">
    <location>
        <begin position="23"/>
        <end position="30"/>
    </location>
</feature>
<dbReference type="CDD" id="cd02183">
    <property type="entry name" value="GH16_fungal_CRH1_transglycosylase"/>
    <property type="match status" value="1"/>
</dbReference>
<feature type="active site" description="Proton donor" evidence="17">
    <location>
        <position position="122"/>
    </location>
</feature>
<keyword evidence="11" id="KW-0325">Glycoprotein</keyword>
<feature type="domain" description="GH16" evidence="21">
    <location>
        <begin position="25"/>
        <end position="236"/>
    </location>
</feature>
<dbReference type="GO" id="GO:0009277">
    <property type="term" value="C:fungal-type cell wall"/>
    <property type="evidence" value="ECO:0007669"/>
    <property type="project" value="TreeGrafter"/>
</dbReference>
<keyword evidence="5" id="KW-0328">Glycosyltransferase</keyword>
<protein>
    <recommendedName>
        <fullName evidence="16">Crh-like protein</fullName>
        <ecNumber evidence="16">3.2.-.-</ecNumber>
    </recommendedName>
</protein>
<dbReference type="Gene3D" id="2.60.120.200">
    <property type="match status" value="1"/>
</dbReference>
<keyword evidence="23" id="KW-1185">Reference proteome</keyword>
<dbReference type="InterPro" id="IPR000757">
    <property type="entry name" value="Beta-glucanase-like"/>
</dbReference>
<name>A0AAE0PKJ5_SORBR</name>
<keyword evidence="8 16" id="KW-0378">Hydrolase</keyword>
<reference evidence="22" key="2">
    <citation type="submission" date="2023-07" db="EMBL/GenBank/DDBJ databases">
        <authorList>
            <consortium name="Lawrence Berkeley National Laboratory"/>
            <person name="Haridas S."/>
            <person name="Hensen N."/>
            <person name="Bonometti L."/>
            <person name="Westerberg I."/>
            <person name="Brannstrom I.O."/>
            <person name="Guillou S."/>
            <person name="Cros-Aarteil S."/>
            <person name="Calhoun S."/>
            <person name="Kuo A."/>
            <person name="Mondo S."/>
            <person name="Pangilinan J."/>
            <person name="Riley R."/>
            <person name="LaButti K."/>
            <person name="Andreopoulos B."/>
            <person name="Lipzen A."/>
            <person name="Chen C."/>
            <person name="Yanf M."/>
            <person name="Daum C."/>
            <person name="Ng V."/>
            <person name="Clum A."/>
            <person name="Steindorff A."/>
            <person name="Ohm R."/>
            <person name="Martin F."/>
            <person name="Silar P."/>
            <person name="Natvig D."/>
            <person name="Lalanne C."/>
            <person name="Gautier V."/>
            <person name="Ament-velasquez S.L."/>
            <person name="Kruys A."/>
            <person name="Hutchinson M.I."/>
            <person name="Powell A.J."/>
            <person name="Barry K."/>
            <person name="Miller A.N."/>
            <person name="Grigoriev I.V."/>
            <person name="Debuchy R."/>
            <person name="Gladieux P."/>
            <person name="Thoren M.H."/>
            <person name="Johannesson H."/>
        </authorList>
    </citation>
    <scope>NUCLEOTIDE SEQUENCE</scope>
    <source>
        <strain evidence="22">FGSC 1904</strain>
    </source>
</reference>
<dbReference type="GO" id="GO:0098552">
    <property type="term" value="C:side of membrane"/>
    <property type="evidence" value="ECO:0007669"/>
    <property type="project" value="UniProtKB-KW"/>
</dbReference>
<dbReference type="GO" id="GO:0005975">
    <property type="term" value="P:carbohydrate metabolic process"/>
    <property type="evidence" value="ECO:0007669"/>
    <property type="project" value="InterPro"/>
</dbReference>
<reference evidence="22" key="1">
    <citation type="journal article" date="2023" name="Mol. Phylogenet. Evol.">
        <title>Genome-scale phylogeny and comparative genomics of the fungal order Sordariales.</title>
        <authorList>
            <person name="Hensen N."/>
            <person name="Bonometti L."/>
            <person name="Westerberg I."/>
            <person name="Brannstrom I.O."/>
            <person name="Guillou S."/>
            <person name="Cros-Aarteil S."/>
            <person name="Calhoun S."/>
            <person name="Haridas S."/>
            <person name="Kuo A."/>
            <person name="Mondo S."/>
            <person name="Pangilinan J."/>
            <person name="Riley R."/>
            <person name="LaButti K."/>
            <person name="Andreopoulos B."/>
            <person name="Lipzen A."/>
            <person name="Chen C."/>
            <person name="Yan M."/>
            <person name="Daum C."/>
            <person name="Ng V."/>
            <person name="Clum A."/>
            <person name="Steindorff A."/>
            <person name="Ohm R.A."/>
            <person name="Martin F."/>
            <person name="Silar P."/>
            <person name="Natvig D.O."/>
            <person name="Lalanne C."/>
            <person name="Gautier V."/>
            <person name="Ament-Velasquez S.L."/>
            <person name="Kruys A."/>
            <person name="Hutchinson M.I."/>
            <person name="Powell A.J."/>
            <person name="Barry K."/>
            <person name="Miller A.N."/>
            <person name="Grigoriev I.V."/>
            <person name="Debuchy R."/>
            <person name="Gladieux P."/>
            <person name="Hiltunen Thoren M."/>
            <person name="Johannesson H."/>
        </authorList>
    </citation>
    <scope>NUCLEOTIDE SEQUENCE</scope>
    <source>
        <strain evidence="22">FGSC 1904</strain>
    </source>
</reference>
<evidence type="ECO:0000256" key="5">
    <source>
        <dbReference type="ARBA" id="ARBA00022676"/>
    </source>
</evidence>
<evidence type="ECO:0000256" key="7">
    <source>
        <dbReference type="ARBA" id="ARBA00022729"/>
    </source>
</evidence>
<dbReference type="InterPro" id="IPR013320">
    <property type="entry name" value="ConA-like_dom_sf"/>
</dbReference>
<dbReference type="PANTHER" id="PTHR10963">
    <property type="entry name" value="GLYCOSYL HYDROLASE-RELATED"/>
    <property type="match status" value="1"/>
</dbReference>
<dbReference type="Pfam" id="PF00722">
    <property type="entry name" value="Glyco_hydro_16"/>
    <property type="match status" value="1"/>
</dbReference>
<keyword evidence="7 20" id="KW-0732">Signal</keyword>
<evidence type="ECO:0000256" key="20">
    <source>
        <dbReference type="SAM" id="SignalP"/>
    </source>
</evidence>
<keyword evidence="9 16" id="KW-0472">Membrane</keyword>
<feature type="compositionally biased region" description="Low complexity" evidence="19">
    <location>
        <begin position="312"/>
        <end position="336"/>
    </location>
</feature>
<dbReference type="InterPro" id="IPR050546">
    <property type="entry name" value="Glycosyl_Hydrlase_16"/>
</dbReference>
<evidence type="ECO:0000256" key="13">
    <source>
        <dbReference type="ARBA" id="ARBA00023295"/>
    </source>
</evidence>
<keyword evidence="10 18" id="KW-1015">Disulfide bond</keyword>
<evidence type="ECO:0000256" key="18">
    <source>
        <dbReference type="PIRSR" id="PIRSR037299-2"/>
    </source>
</evidence>
<dbReference type="GO" id="GO:0008843">
    <property type="term" value="F:endochitinase activity"/>
    <property type="evidence" value="ECO:0007669"/>
    <property type="project" value="UniProtKB-EC"/>
</dbReference>
<dbReference type="InterPro" id="IPR017168">
    <property type="entry name" value="CHR-like"/>
</dbReference>
<evidence type="ECO:0000256" key="15">
    <source>
        <dbReference type="ARBA" id="ARBA00038074"/>
    </source>
</evidence>
<dbReference type="SUPFAM" id="SSF49899">
    <property type="entry name" value="Concanavalin A-like lectins/glucanases"/>
    <property type="match status" value="1"/>
</dbReference>
<evidence type="ECO:0000256" key="2">
    <source>
        <dbReference type="ARBA" id="ARBA00004196"/>
    </source>
</evidence>
<evidence type="ECO:0000313" key="23">
    <source>
        <dbReference type="Proteomes" id="UP001281003"/>
    </source>
</evidence>
<dbReference type="GO" id="GO:0016757">
    <property type="term" value="F:glycosyltransferase activity"/>
    <property type="evidence" value="ECO:0007669"/>
    <property type="project" value="UniProtKB-KW"/>
</dbReference>
<feature type="signal peptide" evidence="20">
    <location>
        <begin position="1"/>
        <end position="17"/>
    </location>
</feature>
<dbReference type="PROSITE" id="PS51762">
    <property type="entry name" value="GH16_2"/>
    <property type="match status" value="1"/>
</dbReference>
<evidence type="ECO:0000256" key="10">
    <source>
        <dbReference type="ARBA" id="ARBA00023157"/>
    </source>
</evidence>
<evidence type="ECO:0000313" key="22">
    <source>
        <dbReference type="EMBL" id="KAK3401598.1"/>
    </source>
</evidence>
<proteinExistence type="inferred from homology"/>
<evidence type="ECO:0000256" key="19">
    <source>
        <dbReference type="SAM" id="MobiDB-lite"/>
    </source>
</evidence>
<evidence type="ECO:0000256" key="14">
    <source>
        <dbReference type="ARBA" id="ARBA00023316"/>
    </source>
</evidence>
<evidence type="ECO:0000256" key="1">
    <source>
        <dbReference type="ARBA" id="ARBA00000822"/>
    </source>
</evidence>
<dbReference type="Proteomes" id="UP001281003">
    <property type="component" value="Unassembled WGS sequence"/>
</dbReference>
<comment type="subcellular location">
    <subcellularLocation>
        <location evidence="2">Cell envelope</location>
    </subcellularLocation>
    <subcellularLocation>
        <location evidence="3">Membrane</location>
        <topology evidence="3">Lipid-anchor</topology>
        <topology evidence="3">GPI-anchor</topology>
    </subcellularLocation>
</comment>
<comment type="catalytic activity">
    <reaction evidence="1">
        <text>Random endo-hydrolysis of N-acetyl-beta-D-glucosaminide (1-&gt;4)-beta-linkages in chitin and chitodextrins.</text>
        <dbReference type="EC" id="3.2.1.14"/>
    </reaction>
</comment>
<evidence type="ECO:0000256" key="8">
    <source>
        <dbReference type="ARBA" id="ARBA00022801"/>
    </source>
</evidence>
<comment type="caution">
    <text evidence="22">The sequence shown here is derived from an EMBL/GenBank/DDBJ whole genome shotgun (WGS) entry which is preliminary data.</text>
</comment>
<evidence type="ECO:0000256" key="6">
    <source>
        <dbReference type="ARBA" id="ARBA00022679"/>
    </source>
</evidence>
<organism evidence="22 23">
    <name type="scientific">Sordaria brevicollis</name>
    <dbReference type="NCBI Taxonomy" id="83679"/>
    <lineage>
        <taxon>Eukaryota</taxon>
        <taxon>Fungi</taxon>
        <taxon>Dikarya</taxon>
        <taxon>Ascomycota</taxon>
        <taxon>Pezizomycotina</taxon>
        <taxon>Sordariomycetes</taxon>
        <taxon>Sordariomycetidae</taxon>
        <taxon>Sordariales</taxon>
        <taxon>Sordariaceae</taxon>
        <taxon>Sordaria</taxon>
    </lineage>
</organism>
<accession>A0AAE0PKJ5</accession>
<keyword evidence="6" id="KW-0808">Transferase</keyword>
<comment type="similarity">
    <text evidence="15">Belongs to the glycosyl hydrolase 16 family. CRH1 subfamily.</text>
</comment>
<feature type="region of interest" description="Disordered" evidence="19">
    <location>
        <begin position="274"/>
        <end position="299"/>
    </location>
</feature>
<evidence type="ECO:0000259" key="21">
    <source>
        <dbReference type="PROSITE" id="PS51762"/>
    </source>
</evidence>
<evidence type="ECO:0000256" key="16">
    <source>
        <dbReference type="PIRNR" id="PIRNR037299"/>
    </source>
</evidence>
<evidence type="ECO:0000256" key="12">
    <source>
        <dbReference type="ARBA" id="ARBA00023288"/>
    </source>
</evidence>
<feature type="compositionally biased region" description="Low complexity" evidence="19">
    <location>
        <begin position="275"/>
        <end position="299"/>
    </location>
</feature>
<evidence type="ECO:0000256" key="3">
    <source>
        <dbReference type="ARBA" id="ARBA00004589"/>
    </source>
</evidence>
<gene>
    <name evidence="22" type="ORF">B0T20DRAFT_389542</name>
</gene>
<keyword evidence="12" id="KW-0449">Lipoprotein</keyword>
<evidence type="ECO:0000256" key="17">
    <source>
        <dbReference type="PIRSR" id="PIRSR037299-1"/>
    </source>
</evidence>
<evidence type="ECO:0000256" key="11">
    <source>
        <dbReference type="ARBA" id="ARBA00023180"/>
    </source>
</evidence>
<evidence type="ECO:0000256" key="4">
    <source>
        <dbReference type="ARBA" id="ARBA00022622"/>
    </source>
</evidence>
<dbReference type="EC" id="3.2.-.-" evidence="16"/>
<dbReference type="EMBL" id="JAUTDP010000002">
    <property type="protein sequence ID" value="KAK3401598.1"/>
    <property type="molecule type" value="Genomic_DNA"/>
</dbReference>
<feature type="active site" description="Nucleophile" evidence="17">
    <location>
        <position position="118"/>
    </location>
</feature>
<dbReference type="GO" id="GO:0031505">
    <property type="term" value="P:fungal-type cell wall organization"/>
    <property type="evidence" value="ECO:0007669"/>
    <property type="project" value="TreeGrafter"/>
</dbReference>
<feature type="chain" id="PRO_5041997926" description="Crh-like protein" evidence="20">
    <location>
        <begin position="18"/>
        <end position="373"/>
    </location>
</feature>
<keyword evidence="14" id="KW-0961">Cell wall biogenesis/degradation</keyword>